<feature type="region of interest" description="Disordered" evidence="1">
    <location>
        <begin position="233"/>
        <end position="266"/>
    </location>
</feature>
<dbReference type="InterPro" id="IPR027267">
    <property type="entry name" value="AH/BAR_dom_sf"/>
</dbReference>
<evidence type="ECO:0000313" key="2">
    <source>
        <dbReference type="EMBL" id="KAK8878441.1"/>
    </source>
</evidence>
<protein>
    <recommendedName>
        <fullName evidence="4">BAR domain-containing protein</fullName>
    </recommendedName>
</protein>
<dbReference type="SUPFAM" id="SSF103657">
    <property type="entry name" value="BAR/IMD domain-like"/>
    <property type="match status" value="1"/>
</dbReference>
<keyword evidence="3" id="KW-1185">Reference proteome</keyword>
<sequence>MKDFWKKTKETFAVGVAKADEFINDKKIETDAEYLERENKLSDMDNYITKLHKNLDEMNGNIKRAGNIFSNIGSNFKESISTTSPDYADFASKAHETGTTINQYTQKVFEFYYPTYVLSPLNKALDELKNLKKINNDCKKAHILLNNAEESLKRSRNSKNANIPKHEQEVEERKAEYNKLHAEFIQSVDEFVEKKGQICSDAYTAAVIYIDELMKISRGQFTENIPQCTAAAKNEKYPSIEVSQSSGENKPTETTEKPAETAENKA</sequence>
<feature type="compositionally biased region" description="Basic and acidic residues" evidence="1">
    <location>
        <begin position="164"/>
        <end position="174"/>
    </location>
</feature>
<dbReference type="Proteomes" id="UP001470230">
    <property type="component" value="Unassembled WGS sequence"/>
</dbReference>
<evidence type="ECO:0000256" key="1">
    <source>
        <dbReference type="SAM" id="MobiDB-lite"/>
    </source>
</evidence>
<gene>
    <name evidence="2" type="ORF">M9Y10_005214</name>
</gene>
<evidence type="ECO:0008006" key="4">
    <source>
        <dbReference type="Google" id="ProtNLM"/>
    </source>
</evidence>
<dbReference type="Gene3D" id="1.20.1270.60">
    <property type="entry name" value="Arfaptin homology (AH) domain/BAR domain"/>
    <property type="match status" value="1"/>
</dbReference>
<feature type="region of interest" description="Disordered" evidence="1">
    <location>
        <begin position="154"/>
        <end position="174"/>
    </location>
</feature>
<accession>A0ABR2JLS9</accession>
<dbReference type="EMBL" id="JAPFFF010000011">
    <property type="protein sequence ID" value="KAK8878441.1"/>
    <property type="molecule type" value="Genomic_DNA"/>
</dbReference>
<reference evidence="2 3" key="1">
    <citation type="submission" date="2024-04" db="EMBL/GenBank/DDBJ databases">
        <title>Tritrichomonas musculus Genome.</title>
        <authorList>
            <person name="Alves-Ferreira E."/>
            <person name="Grigg M."/>
            <person name="Lorenzi H."/>
            <person name="Galac M."/>
        </authorList>
    </citation>
    <scope>NUCLEOTIDE SEQUENCE [LARGE SCALE GENOMIC DNA]</scope>
    <source>
        <strain evidence="2 3">EAF2021</strain>
    </source>
</reference>
<evidence type="ECO:0000313" key="3">
    <source>
        <dbReference type="Proteomes" id="UP001470230"/>
    </source>
</evidence>
<name>A0ABR2JLS9_9EUKA</name>
<feature type="compositionally biased region" description="Basic and acidic residues" evidence="1">
    <location>
        <begin position="250"/>
        <end position="266"/>
    </location>
</feature>
<proteinExistence type="predicted"/>
<comment type="caution">
    <text evidence="2">The sequence shown here is derived from an EMBL/GenBank/DDBJ whole genome shotgun (WGS) entry which is preliminary data.</text>
</comment>
<organism evidence="2 3">
    <name type="scientific">Tritrichomonas musculus</name>
    <dbReference type="NCBI Taxonomy" id="1915356"/>
    <lineage>
        <taxon>Eukaryota</taxon>
        <taxon>Metamonada</taxon>
        <taxon>Parabasalia</taxon>
        <taxon>Tritrichomonadida</taxon>
        <taxon>Tritrichomonadidae</taxon>
        <taxon>Tritrichomonas</taxon>
    </lineage>
</organism>